<accession>A0ABV9Y6N5</accession>
<name>A0ABV9Y6N5_9PSEU</name>
<organism evidence="7 8">
    <name type="scientific">Saccharothrix xinjiangensis</name>
    <dbReference type="NCBI Taxonomy" id="204798"/>
    <lineage>
        <taxon>Bacteria</taxon>
        <taxon>Bacillati</taxon>
        <taxon>Actinomycetota</taxon>
        <taxon>Actinomycetes</taxon>
        <taxon>Pseudonocardiales</taxon>
        <taxon>Pseudonocardiaceae</taxon>
        <taxon>Saccharothrix</taxon>
    </lineage>
</organism>
<keyword evidence="2" id="KW-0805">Transcription regulation</keyword>
<dbReference type="InterPro" id="IPR011990">
    <property type="entry name" value="TPR-like_helical_dom_sf"/>
</dbReference>
<proteinExistence type="inferred from homology"/>
<evidence type="ECO:0000256" key="1">
    <source>
        <dbReference type="ARBA" id="ARBA00005820"/>
    </source>
</evidence>
<gene>
    <name evidence="7" type="ORF">ACFPFM_26125</name>
</gene>
<dbReference type="SUPFAM" id="SSF48452">
    <property type="entry name" value="TPR-like"/>
    <property type="match status" value="2"/>
</dbReference>
<feature type="domain" description="Bacterial transcriptional activator" evidence="6">
    <location>
        <begin position="92"/>
        <end position="236"/>
    </location>
</feature>
<dbReference type="Gene3D" id="3.40.50.300">
    <property type="entry name" value="P-loop containing nucleotide triphosphate hydrolases"/>
    <property type="match status" value="1"/>
</dbReference>
<dbReference type="InterPro" id="IPR002182">
    <property type="entry name" value="NB-ARC"/>
</dbReference>
<dbReference type="InterPro" id="IPR005158">
    <property type="entry name" value="BTAD"/>
</dbReference>
<dbReference type="Proteomes" id="UP001595833">
    <property type="component" value="Unassembled WGS sequence"/>
</dbReference>
<dbReference type="PANTHER" id="PTHR35807">
    <property type="entry name" value="TRANSCRIPTIONAL REGULATOR REDD-RELATED"/>
    <property type="match status" value="1"/>
</dbReference>
<evidence type="ECO:0000313" key="7">
    <source>
        <dbReference type="EMBL" id="MFC5057212.1"/>
    </source>
</evidence>
<dbReference type="Gene3D" id="1.25.40.10">
    <property type="entry name" value="Tetratricopeptide repeat domain"/>
    <property type="match status" value="2"/>
</dbReference>
<protein>
    <submittedName>
        <fullName evidence="7">BTAD domain-containing putative transcriptional regulator</fullName>
    </submittedName>
</protein>
<evidence type="ECO:0000259" key="6">
    <source>
        <dbReference type="SMART" id="SM01043"/>
    </source>
</evidence>
<dbReference type="InterPro" id="IPR051677">
    <property type="entry name" value="AfsR-DnrI-RedD_regulator"/>
</dbReference>
<comment type="similarity">
    <text evidence="1">Belongs to the AfsR/DnrI/RedD regulatory family.</text>
</comment>
<dbReference type="SMART" id="SM00862">
    <property type="entry name" value="Trans_reg_C"/>
    <property type="match status" value="1"/>
</dbReference>
<evidence type="ECO:0000256" key="4">
    <source>
        <dbReference type="ARBA" id="ARBA00023163"/>
    </source>
</evidence>
<dbReference type="PRINTS" id="PR00364">
    <property type="entry name" value="DISEASERSIST"/>
</dbReference>
<dbReference type="Pfam" id="PF13424">
    <property type="entry name" value="TPR_12"/>
    <property type="match status" value="1"/>
</dbReference>
<sequence length="993" mass="106210">MDFGILGPFTDGRPGDAAPLSGRQRLVLAVLLVNAGHPVPASRLVDLLWSDPPGTAKAQLHNAVSAVRTACGADLVTTRPAGYVLDLDGHRLDLLEFRSLVTEARDATARGDDDRAVTALTGALELWRGPALVDVPGDWAAAMGRTLGEEKAEAAQARLEAMLALGRFDAVARDVVAAIAEDPYRERLHEVHLLALAAVGRKADALAAYRETFRRFVDDLGIEPGQALREVERRVLRDEVPVVGAAVRKPRQLPPRAAQLTGRDALVAAIADSLRRTTDASPPVAVLVGPGGVGKTALAVAVGHAVSARFPDGQVFVDLRGAHPDPADPHAVTGNVLRALGVDGATLPEDRDERTAAYRSHLADRAVLLVLDDAASEEQVRPLLPGTGRCATAVTSRRQLGALLGAARHQVPLLDRDDALALLTRIAGEDRAVAEPDAAREVVRLCGNLPLAVCIAAARLAINPHWTFGEFRERLAGERARLDELVVGDLDVRAGIALGYRALDPGARRLLRRLGLVAAPDWPRWVAEELVGEPLRGLLDRLTEAHLVDTTGKDAVGQVRYRLHDLVADFARERVAEEDDAGECDEAVTRVVSGWLALAATADELVPHGTTYSAGLPVPRPPRAAPGIAGDLAVEWFEAERHGVGVAVDEALRSGRPDLAARLALHMSGFLTLRAHDHQREDLFRRVVAEVRGRGLEALLLRLLPAFYEACSQVELLTELPAIAAEHLELARASGDRGAEVMALWQAGRAARVLGRFAEALPWLDQAVRLSREPGVDPSLLASALAGLGNAHVDAGRPELALPFLEEAVARARESGRSREVTLKLYNLAVALADLGRWAEADGVLAEMLGITEEIGDDTGTAFVRAASAQVALGRGDLVAAAGHVDAAVRAGELLGNEYLLAGAVRLRGDLHAARGCWREAVPPLVESLELWRRIDTPVEVARTLARLHVAHDALGETATASRHRDECRRVLAELTLDEDSLRLPPHLAARRP</sequence>
<reference evidence="8" key="1">
    <citation type="journal article" date="2019" name="Int. J. Syst. Evol. Microbiol.">
        <title>The Global Catalogue of Microorganisms (GCM) 10K type strain sequencing project: providing services to taxonomists for standard genome sequencing and annotation.</title>
        <authorList>
            <consortium name="The Broad Institute Genomics Platform"/>
            <consortium name="The Broad Institute Genome Sequencing Center for Infectious Disease"/>
            <person name="Wu L."/>
            <person name="Ma J."/>
        </authorList>
    </citation>
    <scope>NUCLEOTIDE SEQUENCE [LARGE SCALE GENOMIC DNA]</scope>
    <source>
        <strain evidence="8">KCTC 12848</strain>
    </source>
</reference>
<dbReference type="InterPro" id="IPR036388">
    <property type="entry name" value="WH-like_DNA-bd_sf"/>
</dbReference>
<dbReference type="SUPFAM" id="SSF52540">
    <property type="entry name" value="P-loop containing nucleoside triphosphate hydrolases"/>
    <property type="match status" value="1"/>
</dbReference>
<dbReference type="SMART" id="SM00028">
    <property type="entry name" value="TPR"/>
    <property type="match status" value="3"/>
</dbReference>
<dbReference type="PANTHER" id="PTHR35807:SF1">
    <property type="entry name" value="TRANSCRIPTIONAL REGULATOR REDD"/>
    <property type="match status" value="1"/>
</dbReference>
<evidence type="ECO:0000256" key="3">
    <source>
        <dbReference type="ARBA" id="ARBA00023125"/>
    </source>
</evidence>
<dbReference type="EMBL" id="JBHSJB010000027">
    <property type="protein sequence ID" value="MFC5057212.1"/>
    <property type="molecule type" value="Genomic_DNA"/>
</dbReference>
<dbReference type="SMART" id="SM01043">
    <property type="entry name" value="BTAD"/>
    <property type="match status" value="1"/>
</dbReference>
<keyword evidence="4" id="KW-0804">Transcription</keyword>
<keyword evidence="8" id="KW-1185">Reference proteome</keyword>
<dbReference type="CDD" id="cd15831">
    <property type="entry name" value="BTAD"/>
    <property type="match status" value="1"/>
</dbReference>
<dbReference type="InterPro" id="IPR027417">
    <property type="entry name" value="P-loop_NTPase"/>
</dbReference>
<dbReference type="Gene3D" id="1.10.10.10">
    <property type="entry name" value="Winged helix-like DNA-binding domain superfamily/Winged helix DNA-binding domain"/>
    <property type="match status" value="1"/>
</dbReference>
<feature type="domain" description="OmpR/PhoB-type" evidence="5">
    <location>
        <begin position="15"/>
        <end position="85"/>
    </location>
</feature>
<evidence type="ECO:0000259" key="5">
    <source>
        <dbReference type="SMART" id="SM00862"/>
    </source>
</evidence>
<dbReference type="InterPro" id="IPR019734">
    <property type="entry name" value="TPR_rpt"/>
</dbReference>
<dbReference type="InterPro" id="IPR016032">
    <property type="entry name" value="Sig_transdc_resp-reg_C-effctor"/>
</dbReference>
<comment type="caution">
    <text evidence="7">The sequence shown here is derived from an EMBL/GenBank/DDBJ whole genome shotgun (WGS) entry which is preliminary data.</text>
</comment>
<keyword evidence="3" id="KW-0238">DNA-binding</keyword>
<dbReference type="RefSeq" id="WP_344037250.1">
    <property type="nucleotide sequence ID" value="NZ_BAAAKE010000006.1"/>
</dbReference>
<dbReference type="InterPro" id="IPR001867">
    <property type="entry name" value="OmpR/PhoB-type_DNA-bd"/>
</dbReference>
<evidence type="ECO:0000313" key="8">
    <source>
        <dbReference type="Proteomes" id="UP001595833"/>
    </source>
</evidence>
<dbReference type="Pfam" id="PF00931">
    <property type="entry name" value="NB-ARC"/>
    <property type="match status" value="1"/>
</dbReference>
<evidence type="ECO:0000256" key="2">
    <source>
        <dbReference type="ARBA" id="ARBA00023015"/>
    </source>
</evidence>
<dbReference type="SUPFAM" id="SSF46894">
    <property type="entry name" value="C-terminal effector domain of the bipartite response regulators"/>
    <property type="match status" value="1"/>
</dbReference>
<dbReference type="Pfam" id="PF03704">
    <property type="entry name" value="BTAD"/>
    <property type="match status" value="1"/>
</dbReference>